<gene>
    <name evidence="3" type="ORF">NW768_001517</name>
</gene>
<feature type="region of interest" description="Disordered" evidence="1">
    <location>
        <begin position="1"/>
        <end position="62"/>
    </location>
</feature>
<accession>A0ABQ8RQF1</accession>
<feature type="compositionally biased region" description="Pro residues" evidence="1">
    <location>
        <begin position="297"/>
        <end position="312"/>
    </location>
</feature>
<feature type="region of interest" description="Disordered" evidence="1">
    <location>
        <begin position="193"/>
        <end position="264"/>
    </location>
</feature>
<comment type="caution">
    <text evidence="3">The sequence shown here is derived from an EMBL/GenBank/DDBJ whole genome shotgun (WGS) entry which is preliminary data.</text>
</comment>
<keyword evidence="2" id="KW-0472">Membrane</keyword>
<reference evidence="3" key="1">
    <citation type="submission" date="2022-09" db="EMBL/GenBank/DDBJ databases">
        <title>Fusarium specimens isolated from Avocado Roots.</title>
        <authorList>
            <person name="Stajich J."/>
            <person name="Roper C."/>
            <person name="Heimlech-Rivalta G."/>
        </authorList>
    </citation>
    <scope>NUCLEOTIDE SEQUENCE</scope>
    <source>
        <strain evidence="3">CF00095</strain>
    </source>
</reference>
<dbReference type="Proteomes" id="UP001152024">
    <property type="component" value="Unassembled WGS sequence"/>
</dbReference>
<feature type="transmembrane region" description="Helical" evidence="2">
    <location>
        <begin position="67"/>
        <end position="90"/>
    </location>
</feature>
<feature type="region of interest" description="Disordered" evidence="1">
    <location>
        <begin position="102"/>
        <end position="123"/>
    </location>
</feature>
<evidence type="ECO:0000313" key="4">
    <source>
        <dbReference type="Proteomes" id="UP001152024"/>
    </source>
</evidence>
<protein>
    <submittedName>
        <fullName evidence="3">Uncharacterized protein</fullName>
    </submittedName>
</protein>
<evidence type="ECO:0000256" key="2">
    <source>
        <dbReference type="SAM" id="Phobius"/>
    </source>
</evidence>
<keyword evidence="2" id="KW-1133">Transmembrane helix</keyword>
<dbReference type="EMBL" id="JAOQBH010000002">
    <property type="protein sequence ID" value="KAJ4140162.1"/>
    <property type="molecule type" value="Genomic_DNA"/>
</dbReference>
<keyword evidence="4" id="KW-1185">Reference proteome</keyword>
<feature type="compositionally biased region" description="Low complexity" evidence="1">
    <location>
        <begin position="107"/>
        <end position="123"/>
    </location>
</feature>
<name>A0ABQ8RQF1_FUSEQ</name>
<feature type="compositionally biased region" description="Basic and acidic residues" evidence="1">
    <location>
        <begin position="19"/>
        <end position="29"/>
    </location>
</feature>
<proteinExistence type="predicted"/>
<evidence type="ECO:0000313" key="3">
    <source>
        <dbReference type="EMBL" id="KAJ4140162.1"/>
    </source>
</evidence>
<feature type="region of interest" description="Disordered" evidence="1">
    <location>
        <begin position="288"/>
        <end position="373"/>
    </location>
</feature>
<evidence type="ECO:0000256" key="1">
    <source>
        <dbReference type="SAM" id="MobiDB-lite"/>
    </source>
</evidence>
<organism evidence="3 4">
    <name type="scientific">Fusarium equiseti</name>
    <name type="common">Fusarium scirpi</name>
    <dbReference type="NCBI Taxonomy" id="61235"/>
    <lineage>
        <taxon>Eukaryota</taxon>
        <taxon>Fungi</taxon>
        <taxon>Dikarya</taxon>
        <taxon>Ascomycota</taxon>
        <taxon>Pezizomycotina</taxon>
        <taxon>Sordariomycetes</taxon>
        <taxon>Hypocreomycetidae</taxon>
        <taxon>Hypocreales</taxon>
        <taxon>Nectriaceae</taxon>
        <taxon>Fusarium</taxon>
        <taxon>Fusarium incarnatum-equiseti species complex</taxon>
    </lineage>
</organism>
<sequence length="391" mass="42270">MALTKQYTEARPMTAEEPSLSREDAESLVHHVLKSPELLQDPIENESNVSSNDSPKHDTISGTEKGAIVGGTVAAGIILGVTVFVGVLIYRQYCLRHQRLRGQVENTTSSSKSSRPGTSFGSSTYHSWRHTFNHRVSIPYSESVYSQRSFGNSSATDEVEMLPTRSFPPPTIPQKAAQMLGVEGVSTSGSITPLIRTPIPSPRLPSSTLGKNFMAGDPLTQNPSRQHPLPQDPSTQGPIPATPDTAAGDGNKISTDSRARTSSNCTMSTLGRELLHDVMQPLPPVKFNPLSDEAAFPRPPPPISKTTRPPPVSMNNSKGQKRAPSRRYFVPLFKKNGQLPSPTSPDVALATETGITEGEESNTKPQPKTETETVLRDSLRAGLFSLGENKI</sequence>
<feature type="compositionally biased region" description="Polar residues" evidence="1">
    <location>
        <begin position="252"/>
        <end position="264"/>
    </location>
</feature>
<keyword evidence="2" id="KW-0812">Transmembrane</keyword>